<dbReference type="GO" id="GO:0006307">
    <property type="term" value="P:DNA alkylation repair"/>
    <property type="evidence" value="ECO:0007669"/>
    <property type="project" value="UniProtKB-UniRule"/>
</dbReference>
<dbReference type="InterPro" id="IPR036388">
    <property type="entry name" value="WH-like_DNA-bd_sf"/>
</dbReference>
<keyword evidence="7 9" id="KW-0234">DNA repair</keyword>
<dbReference type="Proteomes" id="UP000092695">
    <property type="component" value="Chromosome"/>
</dbReference>
<keyword evidence="3 9" id="KW-0963">Cytoplasm</keyword>
<dbReference type="RefSeq" id="WP_068613552.1">
    <property type="nucleotide sequence ID" value="NZ_CP016268.1"/>
</dbReference>
<comment type="catalytic activity">
    <reaction evidence="1 9">
        <text>a 4-O-methyl-thymidine in DNA + L-cysteinyl-[protein] = a thymidine in DNA + S-methyl-L-cysteinyl-[protein]</text>
        <dbReference type="Rhea" id="RHEA:53428"/>
        <dbReference type="Rhea" id="RHEA-COMP:10131"/>
        <dbReference type="Rhea" id="RHEA-COMP:10132"/>
        <dbReference type="Rhea" id="RHEA-COMP:13555"/>
        <dbReference type="Rhea" id="RHEA-COMP:13556"/>
        <dbReference type="ChEBI" id="CHEBI:29950"/>
        <dbReference type="ChEBI" id="CHEBI:82612"/>
        <dbReference type="ChEBI" id="CHEBI:137386"/>
        <dbReference type="ChEBI" id="CHEBI:137387"/>
        <dbReference type="EC" id="2.1.1.63"/>
    </reaction>
</comment>
<dbReference type="GO" id="GO:0003908">
    <property type="term" value="F:methylated-DNA-[protein]-cysteine S-methyltransferase activity"/>
    <property type="evidence" value="ECO:0007669"/>
    <property type="project" value="UniProtKB-UniRule"/>
</dbReference>
<dbReference type="InterPro" id="IPR008332">
    <property type="entry name" value="MethylG_MeTrfase_N"/>
</dbReference>
<organism evidence="12 13">
    <name type="scientific">Woeseia oceani</name>
    <dbReference type="NCBI Taxonomy" id="1548547"/>
    <lineage>
        <taxon>Bacteria</taxon>
        <taxon>Pseudomonadati</taxon>
        <taxon>Pseudomonadota</taxon>
        <taxon>Gammaproteobacteria</taxon>
        <taxon>Woeseiales</taxon>
        <taxon>Woeseiaceae</taxon>
        <taxon>Woeseia</taxon>
    </lineage>
</organism>
<evidence type="ECO:0000256" key="1">
    <source>
        <dbReference type="ARBA" id="ARBA00001286"/>
    </source>
</evidence>
<evidence type="ECO:0000256" key="7">
    <source>
        <dbReference type="ARBA" id="ARBA00023204"/>
    </source>
</evidence>
<name>A0A193LDZ8_9GAMM</name>
<dbReference type="InterPro" id="IPR001497">
    <property type="entry name" value="MethylDNA_cys_MeTrfase_AS"/>
</dbReference>
<keyword evidence="5 9" id="KW-0808">Transferase</keyword>
<feature type="domain" description="Methylguanine DNA methyltransferase ribonuclease-like" evidence="11">
    <location>
        <begin position="1"/>
        <end position="70"/>
    </location>
</feature>
<keyword evidence="4 9" id="KW-0489">Methyltransferase</keyword>
<dbReference type="EMBL" id="CP016268">
    <property type="protein sequence ID" value="ANO50609.1"/>
    <property type="molecule type" value="Genomic_DNA"/>
</dbReference>
<feature type="active site" description="Nucleophile; methyl group acceptor" evidence="9">
    <location>
        <position position="126"/>
    </location>
</feature>
<evidence type="ECO:0000256" key="2">
    <source>
        <dbReference type="ARBA" id="ARBA00008711"/>
    </source>
</evidence>
<evidence type="ECO:0000256" key="9">
    <source>
        <dbReference type="HAMAP-Rule" id="MF_00772"/>
    </source>
</evidence>
<dbReference type="InterPro" id="IPR036631">
    <property type="entry name" value="MGMT_N_sf"/>
</dbReference>
<dbReference type="SUPFAM" id="SSF53155">
    <property type="entry name" value="Methylated DNA-protein cysteine methyltransferase domain"/>
    <property type="match status" value="1"/>
</dbReference>
<sequence>MYYCYLTTPIGDLLLAGDAQHLHVISFPEGPKRRDPMPEWIYSESPFADARAQLLEYFCGTRQTFDLQLAPSGTEFQLAVLAELQAIPYGTTVSYADIACRIGRPTAVRAVGAANGRNPIPIVIPCHRVIGSDGKLTGFGGGLPVKEALLRLELEHSQLLPVTP</sequence>
<comment type="miscellaneous">
    <text evidence="9">This enzyme catalyzes only one turnover and therefore is not strictly catalytic. According to one definition, an enzyme is a biocatalyst that acts repeatedly and over many reaction cycles.</text>
</comment>
<feature type="domain" description="Methylated-DNA-[protein]-cysteine S-methyltransferase DNA binding" evidence="10">
    <location>
        <begin position="75"/>
        <end position="153"/>
    </location>
</feature>
<dbReference type="Gene3D" id="1.10.10.10">
    <property type="entry name" value="Winged helix-like DNA-binding domain superfamily/Winged helix DNA-binding domain"/>
    <property type="match status" value="1"/>
</dbReference>
<dbReference type="GO" id="GO:0005737">
    <property type="term" value="C:cytoplasm"/>
    <property type="evidence" value="ECO:0007669"/>
    <property type="project" value="UniProtKB-SubCell"/>
</dbReference>
<dbReference type="FunFam" id="1.10.10.10:FF:000214">
    <property type="entry name" value="Methylated-DNA--protein-cysteine methyltransferase"/>
    <property type="match status" value="1"/>
</dbReference>
<gene>
    <name evidence="12" type="ORF">BA177_04750</name>
</gene>
<dbReference type="AlphaFoldDB" id="A0A193LDZ8"/>
<dbReference type="STRING" id="1548547.BA177_04750"/>
<comment type="subcellular location">
    <subcellularLocation>
        <location evidence="9">Cytoplasm</location>
    </subcellularLocation>
</comment>
<keyword evidence="13" id="KW-1185">Reference proteome</keyword>
<dbReference type="PANTHER" id="PTHR10815:SF5">
    <property type="entry name" value="METHYLATED-DNA--PROTEIN-CYSTEINE METHYLTRANSFERASE"/>
    <property type="match status" value="1"/>
</dbReference>
<dbReference type="KEGG" id="woc:BA177_04750"/>
<dbReference type="CDD" id="cd06445">
    <property type="entry name" value="ATase"/>
    <property type="match status" value="1"/>
</dbReference>
<evidence type="ECO:0000256" key="4">
    <source>
        <dbReference type="ARBA" id="ARBA00022603"/>
    </source>
</evidence>
<evidence type="ECO:0000256" key="5">
    <source>
        <dbReference type="ARBA" id="ARBA00022679"/>
    </source>
</evidence>
<evidence type="ECO:0000256" key="8">
    <source>
        <dbReference type="ARBA" id="ARBA00049348"/>
    </source>
</evidence>
<dbReference type="Pfam" id="PF01035">
    <property type="entry name" value="DNA_binding_1"/>
    <property type="match status" value="1"/>
</dbReference>
<comment type="function">
    <text evidence="9">Involved in the cellular defense against the biological effects of O6-methylguanine (O6-MeG) and O4-methylthymine (O4-MeT) in DNA. Repairs the methylated nucleobase in DNA by stoichiometrically transferring the methyl group to a cysteine residue in the enzyme. This is a suicide reaction: the enzyme is irreversibly inactivated.</text>
</comment>
<dbReference type="PROSITE" id="PS00374">
    <property type="entry name" value="MGMT"/>
    <property type="match status" value="1"/>
</dbReference>
<evidence type="ECO:0000259" key="11">
    <source>
        <dbReference type="Pfam" id="PF02870"/>
    </source>
</evidence>
<evidence type="ECO:0000256" key="6">
    <source>
        <dbReference type="ARBA" id="ARBA00022763"/>
    </source>
</evidence>
<comment type="catalytic activity">
    <reaction evidence="8 9">
        <text>a 6-O-methyl-2'-deoxyguanosine in DNA + L-cysteinyl-[protein] = S-methyl-L-cysteinyl-[protein] + a 2'-deoxyguanosine in DNA</text>
        <dbReference type="Rhea" id="RHEA:24000"/>
        <dbReference type="Rhea" id="RHEA-COMP:10131"/>
        <dbReference type="Rhea" id="RHEA-COMP:10132"/>
        <dbReference type="Rhea" id="RHEA-COMP:11367"/>
        <dbReference type="Rhea" id="RHEA-COMP:11368"/>
        <dbReference type="ChEBI" id="CHEBI:29950"/>
        <dbReference type="ChEBI" id="CHEBI:82612"/>
        <dbReference type="ChEBI" id="CHEBI:85445"/>
        <dbReference type="ChEBI" id="CHEBI:85448"/>
        <dbReference type="EC" id="2.1.1.63"/>
    </reaction>
</comment>
<dbReference type="HAMAP" id="MF_00772">
    <property type="entry name" value="OGT"/>
    <property type="match status" value="1"/>
</dbReference>
<dbReference type="NCBIfam" id="TIGR00589">
    <property type="entry name" value="ogt"/>
    <property type="match status" value="1"/>
</dbReference>
<dbReference type="SUPFAM" id="SSF46767">
    <property type="entry name" value="Methylated DNA-protein cysteine methyltransferase, C-terminal domain"/>
    <property type="match status" value="1"/>
</dbReference>
<dbReference type="Gene3D" id="3.30.160.70">
    <property type="entry name" value="Methylated DNA-protein cysteine methyltransferase domain"/>
    <property type="match status" value="1"/>
</dbReference>
<accession>A0A193LDZ8</accession>
<dbReference type="InterPro" id="IPR023546">
    <property type="entry name" value="MGMT"/>
</dbReference>
<evidence type="ECO:0000259" key="10">
    <source>
        <dbReference type="Pfam" id="PF01035"/>
    </source>
</evidence>
<dbReference type="GO" id="GO:0032259">
    <property type="term" value="P:methylation"/>
    <property type="evidence" value="ECO:0007669"/>
    <property type="project" value="UniProtKB-KW"/>
</dbReference>
<keyword evidence="6 9" id="KW-0227">DNA damage</keyword>
<dbReference type="EC" id="2.1.1.63" evidence="9"/>
<protein>
    <recommendedName>
        <fullName evidence="9">Methylated-DNA--protein-cysteine methyltransferase</fullName>
        <ecNumber evidence="9">2.1.1.63</ecNumber>
    </recommendedName>
    <alternativeName>
        <fullName evidence="9">6-O-methylguanine-DNA methyltransferase</fullName>
        <shortName evidence="9">MGMT</shortName>
    </alternativeName>
    <alternativeName>
        <fullName evidence="9">O-6-methylguanine-DNA-alkyltransferase</fullName>
    </alternativeName>
</protein>
<dbReference type="PANTHER" id="PTHR10815">
    <property type="entry name" value="METHYLATED-DNA--PROTEIN-CYSTEINE METHYLTRANSFERASE"/>
    <property type="match status" value="1"/>
</dbReference>
<reference evidence="12 13" key="1">
    <citation type="submission" date="2016-06" db="EMBL/GenBank/DDBJ databases">
        <title>Complete genome sequence of a deep-branching marine Gamma Proteobacterium Woeseia oceani type strain XK5.</title>
        <authorList>
            <person name="Mu D."/>
            <person name="Du Z."/>
        </authorList>
    </citation>
    <scope>NUCLEOTIDE SEQUENCE [LARGE SCALE GENOMIC DNA]</scope>
    <source>
        <strain evidence="12 13">XK5</strain>
    </source>
</reference>
<proteinExistence type="inferred from homology"/>
<dbReference type="InterPro" id="IPR036217">
    <property type="entry name" value="MethylDNA_cys_MeTrfase_DNAb"/>
</dbReference>
<dbReference type="OrthoDB" id="9802228at2"/>
<evidence type="ECO:0000313" key="13">
    <source>
        <dbReference type="Proteomes" id="UP000092695"/>
    </source>
</evidence>
<evidence type="ECO:0000313" key="12">
    <source>
        <dbReference type="EMBL" id="ANO50609.1"/>
    </source>
</evidence>
<dbReference type="Pfam" id="PF02870">
    <property type="entry name" value="Methyltransf_1N"/>
    <property type="match status" value="1"/>
</dbReference>
<dbReference type="InterPro" id="IPR014048">
    <property type="entry name" value="MethylDNA_cys_MeTrfase_DNA-bd"/>
</dbReference>
<evidence type="ECO:0000256" key="3">
    <source>
        <dbReference type="ARBA" id="ARBA00022490"/>
    </source>
</evidence>
<comment type="similarity">
    <text evidence="2 9">Belongs to the MGMT family.</text>
</comment>